<reference evidence="2 3" key="1">
    <citation type="submission" date="2016-07" db="EMBL/GenBank/DDBJ databases">
        <title>Draft genome of Scalindua rubra, obtained from a brine-seawater interface in the Red Sea, sheds light on salt adaptation in anammox bacteria.</title>
        <authorList>
            <person name="Speth D.R."/>
            <person name="Lagkouvardos I."/>
            <person name="Wang Y."/>
            <person name="Qian P.-Y."/>
            <person name="Dutilh B.E."/>
            <person name="Jetten M.S."/>
        </authorList>
    </citation>
    <scope>NUCLEOTIDE SEQUENCE [LARGE SCALE GENOMIC DNA]</scope>
    <source>
        <strain evidence="2">BSI-1</strain>
    </source>
</reference>
<name>A0A1E3XFC9_9BACT</name>
<dbReference type="AlphaFoldDB" id="A0A1E3XFC9"/>
<proteinExistence type="predicted"/>
<evidence type="ECO:0000259" key="1">
    <source>
        <dbReference type="Pfam" id="PF01863"/>
    </source>
</evidence>
<comment type="caution">
    <text evidence="2">The sequence shown here is derived from an EMBL/GenBank/DDBJ whole genome shotgun (WGS) entry which is preliminary data.</text>
</comment>
<dbReference type="InterPro" id="IPR053136">
    <property type="entry name" value="UTP_pyrophosphatase-like"/>
</dbReference>
<dbReference type="EMBL" id="MAYW01000008">
    <property type="protein sequence ID" value="ODS34342.1"/>
    <property type="molecule type" value="Genomic_DNA"/>
</dbReference>
<dbReference type="Proteomes" id="UP000094056">
    <property type="component" value="Unassembled WGS sequence"/>
</dbReference>
<sequence length="185" mass="22860">MELHDIQYNVSYRDIRYPRLEFTTGELVFVLPFGHKPEAIFNKHRRWILKKNDFIKECLKESSKKMAIKRTESEFKALIYSIIRRTSRELGVKLNKIYFRKMKTKWASCSSKRNLTVNTLMSYLPTYLIKYIIFHEAAHLIERKHNEKFWDIISQKYKRYTKMEKELFLYWFKSRRRRKNRNNCR</sequence>
<evidence type="ECO:0000313" key="3">
    <source>
        <dbReference type="Proteomes" id="UP000094056"/>
    </source>
</evidence>
<feature type="domain" description="YgjP-like metallopeptidase" evidence="1">
    <location>
        <begin position="59"/>
        <end position="167"/>
    </location>
</feature>
<dbReference type="Pfam" id="PF01863">
    <property type="entry name" value="YgjP-like"/>
    <property type="match status" value="1"/>
</dbReference>
<organism evidence="2 3">
    <name type="scientific">Candidatus Scalindua rubra</name>
    <dbReference type="NCBI Taxonomy" id="1872076"/>
    <lineage>
        <taxon>Bacteria</taxon>
        <taxon>Pseudomonadati</taxon>
        <taxon>Planctomycetota</taxon>
        <taxon>Candidatus Brocadiia</taxon>
        <taxon>Candidatus Brocadiales</taxon>
        <taxon>Candidatus Scalinduaceae</taxon>
        <taxon>Candidatus Scalindua</taxon>
    </lineage>
</organism>
<accession>A0A1E3XFC9</accession>
<dbReference type="InterPro" id="IPR002725">
    <property type="entry name" value="YgjP-like_metallopeptidase"/>
</dbReference>
<dbReference type="CDD" id="cd07344">
    <property type="entry name" value="M48_yhfN_like"/>
    <property type="match status" value="1"/>
</dbReference>
<dbReference type="Gene3D" id="3.30.2010.10">
    <property type="entry name" value="Metalloproteases ('zincins'), catalytic domain"/>
    <property type="match status" value="1"/>
</dbReference>
<gene>
    <name evidence="2" type="ORF">SCARUB_00473</name>
</gene>
<dbReference type="PANTHER" id="PTHR30399:SF1">
    <property type="entry name" value="UTP PYROPHOSPHATASE"/>
    <property type="match status" value="1"/>
</dbReference>
<protein>
    <recommendedName>
        <fullName evidence="1">YgjP-like metallopeptidase domain-containing protein</fullName>
    </recommendedName>
</protein>
<evidence type="ECO:0000313" key="2">
    <source>
        <dbReference type="EMBL" id="ODS34342.1"/>
    </source>
</evidence>
<dbReference type="PANTHER" id="PTHR30399">
    <property type="entry name" value="UNCHARACTERIZED PROTEIN YGJP"/>
    <property type="match status" value="1"/>
</dbReference>